<gene>
    <name evidence="1" type="ORF">CYME_CMI167C</name>
</gene>
<dbReference type="InterPro" id="IPR010865">
    <property type="entry name" value="DUF1499"/>
</dbReference>
<accession>M1VGZ3</accession>
<dbReference type="PANTHER" id="PTHR34801:SF6">
    <property type="entry name" value="SLL1620 PROTEIN"/>
    <property type="match status" value="1"/>
</dbReference>
<dbReference type="HOGENOM" id="CLU_1333624_0_0_1"/>
<dbReference type="eggNOG" id="ENOG502QS2R">
    <property type="taxonomic scope" value="Eukaryota"/>
</dbReference>
<evidence type="ECO:0008006" key="3">
    <source>
        <dbReference type="Google" id="ProtNLM"/>
    </source>
</evidence>
<dbReference type="KEGG" id="cme:CYME_CMI167C"/>
<dbReference type="Pfam" id="PF07386">
    <property type="entry name" value="DUF1499"/>
    <property type="match status" value="1"/>
</dbReference>
<dbReference type="AlphaFoldDB" id="M1VGZ3"/>
<dbReference type="STRING" id="280699.M1VGZ3"/>
<organism evidence="1 2">
    <name type="scientific">Cyanidioschyzon merolae (strain NIES-3377 / 10D)</name>
    <name type="common">Unicellular red alga</name>
    <dbReference type="NCBI Taxonomy" id="280699"/>
    <lineage>
        <taxon>Eukaryota</taxon>
        <taxon>Rhodophyta</taxon>
        <taxon>Bangiophyceae</taxon>
        <taxon>Cyanidiales</taxon>
        <taxon>Cyanidiaceae</taxon>
        <taxon>Cyanidioschyzon</taxon>
    </lineage>
</organism>
<dbReference type="OMA" id="RECRATQ"/>
<reference evidence="1 2" key="2">
    <citation type="journal article" date="2007" name="BMC Biol.">
        <title>A 100%-complete sequence reveals unusually simple genomic features in the hot-spring red alga Cyanidioschyzon merolae.</title>
        <authorList>
            <person name="Nozaki H."/>
            <person name="Takano H."/>
            <person name="Misumi O."/>
            <person name="Terasawa K."/>
            <person name="Matsuzaki M."/>
            <person name="Maruyama S."/>
            <person name="Nishida K."/>
            <person name="Yagisawa F."/>
            <person name="Yoshida Y."/>
            <person name="Fujiwara T."/>
            <person name="Takio S."/>
            <person name="Tamura K."/>
            <person name="Chung S.J."/>
            <person name="Nakamura S."/>
            <person name="Kuroiwa H."/>
            <person name="Tanaka K."/>
            <person name="Sato N."/>
            <person name="Kuroiwa T."/>
        </authorList>
    </citation>
    <scope>NUCLEOTIDE SEQUENCE [LARGE SCALE GENOMIC DNA]</scope>
    <source>
        <strain evidence="1 2">10D</strain>
    </source>
</reference>
<keyword evidence="2" id="KW-1185">Reference proteome</keyword>
<name>M1VGZ3_CYAM1</name>
<dbReference type="Proteomes" id="UP000007014">
    <property type="component" value="Chromosome 9"/>
</dbReference>
<reference evidence="1 2" key="1">
    <citation type="journal article" date="2004" name="Nature">
        <title>Genome sequence of the ultrasmall unicellular red alga Cyanidioschyzon merolae 10D.</title>
        <authorList>
            <person name="Matsuzaki M."/>
            <person name="Misumi O."/>
            <person name="Shin-i T."/>
            <person name="Maruyama S."/>
            <person name="Takahara M."/>
            <person name="Miyagishima S."/>
            <person name="Mori T."/>
            <person name="Nishida K."/>
            <person name="Yagisawa F."/>
            <person name="Nishida K."/>
            <person name="Yoshida Y."/>
            <person name="Nishimura Y."/>
            <person name="Nakao S."/>
            <person name="Kobayashi T."/>
            <person name="Momoyama Y."/>
            <person name="Higashiyama T."/>
            <person name="Minoda A."/>
            <person name="Sano M."/>
            <person name="Nomoto H."/>
            <person name="Oishi K."/>
            <person name="Hayashi H."/>
            <person name="Ohta F."/>
            <person name="Nishizaka S."/>
            <person name="Haga S."/>
            <person name="Miura S."/>
            <person name="Morishita T."/>
            <person name="Kabeya Y."/>
            <person name="Terasawa K."/>
            <person name="Suzuki Y."/>
            <person name="Ishii Y."/>
            <person name="Asakawa S."/>
            <person name="Takano H."/>
            <person name="Ohta N."/>
            <person name="Kuroiwa H."/>
            <person name="Tanaka K."/>
            <person name="Shimizu N."/>
            <person name="Sugano S."/>
            <person name="Sato N."/>
            <person name="Nozaki H."/>
            <person name="Ogasawara N."/>
            <person name="Kohara Y."/>
            <person name="Kuroiwa T."/>
        </authorList>
    </citation>
    <scope>NUCLEOTIDE SEQUENCE [LARGE SCALE GENOMIC DNA]</scope>
    <source>
        <strain evidence="1 2">10D</strain>
    </source>
</reference>
<proteinExistence type="predicted"/>
<dbReference type="RefSeq" id="XP_005536334.1">
    <property type="nucleotide sequence ID" value="XM_005536277.1"/>
</dbReference>
<dbReference type="Gramene" id="CMI167CT">
    <property type="protein sequence ID" value="CMI167CT"/>
    <property type="gene ID" value="CMI167C"/>
</dbReference>
<dbReference type="EMBL" id="AP006491">
    <property type="protein sequence ID" value="BAM80048.1"/>
    <property type="molecule type" value="Genomic_DNA"/>
</dbReference>
<dbReference type="OrthoDB" id="200029at2759"/>
<evidence type="ECO:0000313" key="1">
    <source>
        <dbReference type="EMBL" id="BAM80048.1"/>
    </source>
</evidence>
<dbReference type="GeneID" id="16993793"/>
<protein>
    <recommendedName>
        <fullName evidence="3">DUF1499 domain-containing protein</fullName>
    </recommendedName>
</protein>
<evidence type="ECO:0000313" key="2">
    <source>
        <dbReference type="Proteomes" id="UP000007014"/>
    </source>
</evidence>
<dbReference type="PANTHER" id="PTHR34801">
    <property type="entry name" value="EXPRESSED PROTEIN"/>
    <property type="match status" value="1"/>
</dbReference>
<sequence>MFVVNSRVRTRRFALHRSWRSFRLAATAATPWGRSSACAAVMIALSLEGAFRVPVSSADGGIFSAVQIKSLGSCGSEENCVSSSAIGSPVKYGAPWSYATVTDSPREAWSALEAAVRAEPGVAVREVDGFYLHATAPSVFPPGGEDDIEFLLRPEEKLVLYRSRSQKVTYIYPFHQPLGDFGSNRKRLERIRDRLGWQTLDFFETQ</sequence>